<evidence type="ECO:0000259" key="1">
    <source>
        <dbReference type="Pfam" id="PF07589"/>
    </source>
</evidence>
<keyword evidence="3" id="KW-1185">Reference proteome</keyword>
<dbReference type="EMBL" id="SNXE01000003">
    <property type="protein sequence ID" value="TDP11260.1"/>
    <property type="molecule type" value="Genomic_DNA"/>
</dbReference>
<comment type="caution">
    <text evidence="2">The sequence shown here is derived from an EMBL/GenBank/DDBJ whole genome shotgun (WGS) entry which is preliminary data.</text>
</comment>
<protein>
    <submittedName>
        <fullName evidence="2">Putative secreted protein with PEP-CTERM sorting signal/MYXO-CTERM domain-containing protein</fullName>
    </submittedName>
</protein>
<gene>
    <name evidence="2" type="ORF">DFR39_103185</name>
</gene>
<dbReference type="InterPro" id="IPR013424">
    <property type="entry name" value="Ice-binding_C"/>
</dbReference>
<dbReference type="Proteomes" id="UP000295357">
    <property type="component" value="Unassembled WGS sequence"/>
</dbReference>
<dbReference type="AlphaFoldDB" id="A0A4R6NC48"/>
<feature type="domain" description="Ice-binding protein C-terminal" evidence="1">
    <location>
        <begin position="115"/>
        <end position="138"/>
    </location>
</feature>
<proteinExistence type="predicted"/>
<organism evidence="2 3">
    <name type="scientific">Roseateles asaccharophilus</name>
    <dbReference type="NCBI Taxonomy" id="582607"/>
    <lineage>
        <taxon>Bacteria</taxon>
        <taxon>Pseudomonadati</taxon>
        <taxon>Pseudomonadota</taxon>
        <taxon>Betaproteobacteria</taxon>
        <taxon>Burkholderiales</taxon>
        <taxon>Sphaerotilaceae</taxon>
        <taxon>Roseateles</taxon>
    </lineage>
</organism>
<dbReference type="NCBIfam" id="NF038126">
    <property type="entry name" value="PEP_CTERM_FxDxF"/>
    <property type="match status" value="1"/>
</dbReference>
<accession>A0A4R6NC48</accession>
<evidence type="ECO:0000313" key="2">
    <source>
        <dbReference type="EMBL" id="TDP11260.1"/>
    </source>
</evidence>
<sequence length="143" mass="15504">MIESGNLKKGGFEKQFGFTVAVEQFYSGYFRTHSKQSHDVLISSAVLTNGTELIALKKSVDEEELAGGRKVSYEVWTLPQTRLSAGDWKLDVMGEDSNSKAIGSFAGSFLPLANAVPEPQSFALAGLALAGALIAHRRRRKQA</sequence>
<reference evidence="2 3" key="1">
    <citation type="submission" date="2019-03" db="EMBL/GenBank/DDBJ databases">
        <title>Genomic Encyclopedia of Type Strains, Phase IV (KMG-IV): sequencing the most valuable type-strain genomes for metagenomic binning, comparative biology and taxonomic classification.</title>
        <authorList>
            <person name="Goeker M."/>
        </authorList>
    </citation>
    <scope>NUCLEOTIDE SEQUENCE [LARGE SCALE GENOMIC DNA]</scope>
    <source>
        <strain evidence="2 3">DSM 25082</strain>
    </source>
</reference>
<dbReference type="Pfam" id="PF07589">
    <property type="entry name" value="PEP-CTERM"/>
    <property type="match status" value="1"/>
</dbReference>
<evidence type="ECO:0000313" key="3">
    <source>
        <dbReference type="Proteomes" id="UP000295357"/>
    </source>
</evidence>
<name>A0A4R6NC48_9BURK</name>